<proteinExistence type="predicted"/>
<gene>
    <name evidence="1" type="ORF">ABOD76_20490</name>
</gene>
<organism evidence="1">
    <name type="scientific">Deinococcus sonorensis KR-87</name>
    <dbReference type="NCBI Taxonomy" id="694439"/>
    <lineage>
        <taxon>Bacteria</taxon>
        <taxon>Thermotogati</taxon>
        <taxon>Deinococcota</taxon>
        <taxon>Deinococci</taxon>
        <taxon>Deinococcales</taxon>
        <taxon>Deinococcaceae</taxon>
        <taxon>Deinococcus</taxon>
    </lineage>
</organism>
<reference evidence="1" key="1">
    <citation type="submission" date="2024-06" db="EMBL/GenBank/DDBJ databases">
        <title>Draft Genome Sequence of Deinococcus sonorensis Type Strain KR-87, a Biofilm Producing Representative of the Genus Deinococcus.</title>
        <authorList>
            <person name="Boren L.S."/>
            <person name="Grosso R.A."/>
            <person name="Hugenberg-Cox A.N."/>
            <person name="Hill J.T.E."/>
            <person name="Albert C.M."/>
            <person name="Tuohy J.M."/>
        </authorList>
    </citation>
    <scope>NUCLEOTIDE SEQUENCE</scope>
    <source>
        <strain evidence="1">KR-87</strain>
        <plasmid evidence="1">pDson02</plasmid>
    </source>
</reference>
<name>A0AAU7UG77_9DEIO</name>
<evidence type="ECO:0008006" key="2">
    <source>
        <dbReference type="Google" id="ProtNLM"/>
    </source>
</evidence>
<protein>
    <recommendedName>
        <fullName evidence="2">NERD domain-containing protein</fullName>
    </recommendedName>
</protein>
<dbReference type="RefSeq" id="WP_350245579.1">
    <property type="nucleotide sequence ID" value="NZ_CP158300.1"/>
</dbReference>
<accession>A0AAU7UG77</accession>
<dbReference type="EMBL" id="CP158300">
    <property type="protein sequence ID" value="XBV87431.1"/>
    <property type="molecule type" value="Genomic_DNA"/>
</dbReference>
<dbReference type="AlphaFoldDB" id="A0AAU7UG77"/>
<sequence length="497" mass="53397">MRPTLYPPTLPPDTEQRLAGEAHIFRRLATCDRPWTVLHSLGLPNHPLFERGEADFVVLAPTLGVAVLEIKGHGQAWIDPDTRLWHLGYDPPRARGPVQQAHEAMYSVRERLRRHDQRWGSFPYATLVLLPFAELDGEGEWKPWELADRLRLKACALQDLIEGALRGAREGAGGRPDVNDVRAMADVLRPALGRAPDLAHRRAAELARGEAELKVILDAAWDNPRLQVHGQPGAGRGWLVRHAASRAAEEGRRALIVTPPGALLPQAPEGVTVQSLDQALEDDGAFDWLGMDLGESAAPPEALDTLFSRLTGGPSGGRWLCAAPGDLPGAPATLTLRTNRRTLPRPAAFAHTLGRLTPPWPAVQRPDDLAEVSSRWPAPGDDIGALAELLNDLRALGFAPGEIAVLSGAPAPQSLAARAAAAGLPLAPWAPQSTTVGFASILDYARLEAPAVVLTDLPHGPEPQAHLRLGATRSVGHLAVIAGPTFLTTYLTPVETR</sequence>
<dbReference type="KEGG" id="dsc:ABOD76_20490"/>
<keyword evidence="1" id="KW-0614">Plasmid</keyword>
<evidence type="ECO:0000313" key="1">
    <source>
        <dbReference type="EMBL" id="XBV87431.1"/>
    </source>
</evidence>
<geneLocation type="plasmid" evidence="1">
    <name>pDson02</name>
</geneLocation>